<comment type="caution">
    <text evidence="1">The sequence shown here is derived from an EMBL/GenBank/DDBJ whole genome shotgun (WGS) entry which is preliminary data.</text>
</comment>
<evidence type="ECO:0000313" key="1">
    <source>
        <dbReference type="EMBL" id="CAG8482381.1"/>
    </source>
</evidence>
<evidence type="ECO:0000313" key="2">
    <source>
        <dbReference type="Proteomes" id="UP000789342"/>
    </source>
</evidence>
<accession>A0A9N8WFA0</accession>
<protein>
    <submittedName>
        <fullName evidence="1">17595_t:CDS:1</fullName>
    </submittedName>
</protein>
<proteinExistence type="predicted"/>
<organism evidence="1 2">
    <name type="scientific">Acaulospora morrowiae</name>
    <dbReference type="NCBI Taxonomy" id="94023"/>
    <lineage>
        <taxon>Eukaryota</taxon>
        <taxon>Fungi</taxon>
        <taxon>Fungi incertae sedis</taxon>
        <taxon>Mucoromycota</taxon>
        <taxon>Glomeromycotina</taxon>
        <taxon>Glomeromycetes</taxon>
        <taxon>Diversisporales</taxon>
        <taxon>Acaulosporaceae</taxon>
        <taxon>Acaulospora</taxon>
    </lineage>
</organism>
<gene>
    <name evidence="1" type="ORF">AMORRO_LOCUS2371</name>
</gene>
<keyword evidence="2" id="KW-1185">Reference proteome</keyword>
<name>A0A9N8WFA0_9GLOM</name>
<dbReference type="EMBL" id="CAJVPV010000990">
    <property type="protein sequence ID" value="CAG8482381.1"/>
    <property type="molecule type" value="Genomic_DNA"/>
</dbReference>
<dbReference type="Proteomes" id="UP000789342">
    <property type="component" value="Unassembled WGS sequence"/>
</dbReference>
<sequence>MLLTEEMLFFYLISDTVDVLAIADIGTQISENNRISALFAVSFVSG</sequence>
<reference evidence="1" key="1">
    <citation type="submission" date="2021-06" db="EMBL/GenBank/DDBJ databases">
        <authorList>
            <person name="Kallberg Y."/>
            <person name="Tangrot J."/>
            <person name="Rosling A."/>
        </authorList>
    </citation>
    <scope>NUCLEOTIDE SEQUENCE</scope>
    <source>
        <strain evidence="1">CL551</strain>
    </source>
</reference>
<dbReference type="AlphaFoldDB" id="A0A9N8WFA0"/>